<gene>
    <name evidence="1" type="ORF">EUGRSUZ_A01069</name>
</gene>
<accession>A0A059DE04</accession>
<dbReference type="EMBL" id="KK198753">
    <property type="protein sequence ID" value="KCW88714.1"/>
    <property type="molecule type" value="Genomic_DNA"/>
</dbReference>
<dbReference type="InParanoid" id="A0A059DE04"/>
<sequence length="79" mass="9008">MPRSPHPISTVHVRMRQAREYRERGLHEAAYDRQAAPPAPWRQPVQFLRKDSSVLATSGHTFIGNPRALPPVLEVPPYD</sequence>
<dbReference type="Gramene" id="KCW88714">
    <property type="protein sequence ID" value="KCW88714"/>
    <property type="gene ID" value="EUGRSUZ_A01069"/>
</dbReference>
<organism evidence="1">
    <name type="scientific">Eucalyptus grandis</name>
    <name type="common">Flooded gum</name>
    <dbReference type="NCBI Taxonomy" id="71139"/>
    <lineage>
        <taxon>Eukaryota</taxon>
        <taxon>Viridiplantae</taxon>
        <taxon>Streptophyta</taxon>
        <taxon>Embryophyta</taxon>
        <taxon>Tracheophyta</taxon>
        <taxon>Spermatophyta</taxon>
        <taxon>Magnoliopsida</taxon>
        <taxon>eudicotyledons</taxon>
        <taxon>Gunneridae</taxon>
        <taxon>Pentapetalae</taxon>
        <taxon>rosids</taxon>
        <taxon>malvids</taxon>
        <taxon>Myrtales</taxon>
        <taxon>Myrtaceae</taxon>
        <taxon>Myrtoideae</taxon>
        <taxon>Eucalypteae</taxon>
        <taxon>Eucalyptus</taxon>
    </lineage>
</organism>
<reference evidence="1" key="1">
    <citation type="submission" date="2013-07" db="EMBL/GenBank/DDBJ databases">
        <title>The genome of Eucalyptus grandis.</title>
        <authorList>
            <person name="Schmutz J."/>
            <person name="Hayes R."/>
            <person name="Myburg A."/>
            <person name="Tuskan G."/>
            <person name="Grattapaglia D."/>
            <person name="Rokhsar D.S."/>
        </authorList>
    </citation>
    <scope>NUCLEOTIDE SEQUENCE</scope>
    <source>
        <tissue evidence="1">Leaf extractions</tissue>
    </source>
</reference>
<evidence type="ECO:0000313" key="1">
    <source>
        <dbReference type="EMBL" id="KCW88714.1"/>
    </source>
</evidence>
<protein>
    <submittedName>
        <fullName evidence="1">Uncharacterized protein</fullName>
    </submittedName>
</protein>
<name>A0A059DE04_EUCGR</name>
<proteinExistence type="predicted"/>
<dbReference type="AlphaFoldDB" id="A0A059DE04"/>